<dbReference type="Gene3D" id="3.40.640.10">
    <property type="entry name" value="Type I PLP-dependent aspartate aminotransferase-like (Major domain)"/>
    <property type="match status" value="1"/>
</dbReference>
<dbReference type="InterPro" id="IPR015424">
    <property type="entry name" value="PyrdxlP-dep_Trfase"/>
</dbReference>
<proteinExistence type="predicted"/>
<comment type="cofactor">
    <cofactor evidence="1">
        <name>pyridoxal 5'-phosphate</name>
        <dbReference type="ChEBI" id="CHEBI:597326"/>
    </cofactor>
</comment>
<dbReference type="PANTHER" id="PTHR42832">
    <property type="entry name" value="AMINO ACID AMINOTRANSFERASE"/>
    <property type="match status" value="1"/>
</dbReference>
<feature type="compositionally biased region" description="Basic and acidic residues" evidence="4">
    <location>
        <begin position="976"/>
        <end position="986"/>
    </location>
</feature>
<evidence type="ECO:0000313" key="7">
    <source>
        <dbReference type="Proteomes" id="UP000464624"/>
    </source>
</evidence>
<protein>
    <recommendedName>
        <fullName evidence="5">Orn/Lys/Arg decarboxylases family 1 pyridoxal-P attachment site domain-containing protein</fullName>
    </recommendedName>
</protein>
<feature type="compositionally biased region" description="Low complexity" evidence="4">
    <location>
        <begin position="935"/>
        <end position="948"/>
    </location>
</feature>
<dbReference type="SUPFAM" id="SSF53383">
    <property type="entry name" value="PLP-dependent transferases"/>
    <property type="match status" value="1"/>
</dbReference>
<dbReference type="Proteomes" id="UP000464624">
    <property type="component" value="Chromosome"/>
</dbReference>
<evidence type="ECO:0000313" key="6">
    <source>
        <dbReference type="EMBL" id="BBU24640.1"/>
    </source>
</evidence>
<dbReference type="EMBL" id="AP022314">
    <property type="protein sequence ID" value="BBU24640.1"/>
    <property type="molecule type" value="Genomic_DNA"/>
</dbReference>
<feature type="compositionally biased region" description="Basic and acidic residues" evidence="4">
    <location>
        <begin position="1020"/>
        <end position="1041"/>
    </location>
</feature>
<feature type="compositionally biased region" description="Basic residues" evidence="4">
    <location>
        <begin position="1250"/>
        <end position="1271"/>
    </location>
</feature>
<evidence type="ECO:0000259" key="5">
    <source>
        <dbReference type="Pfam" id="PF01276"/>
    </source>
</evidence>
<sequence>MTDVNPHAYNTAWQFRADAWCRLEEASERLSTAAARGRDPAPCMQLVEGLLAQLRPFERYWAFPGIHVFNQTHRLFATGAFDKFGRTVAKINRALVTESYRTGTLGSPLEGENEALTAAPVIAEVLGHHRPSRPYFELLVVATMTEAQEHALANEIRSWRRPDDAFIYEIVVVGSGDEAVIAARLNSNVQACAITRRFSHRSRRDLSALEHFCDAHVAEDLADHSPEERAEILAKALRETRPEIDLYLITELEVEDVAARLGHHFRRVFHAGEGTLDRHLSLLEGVAARYRTPFFSALREYSHRPTGVFHALPISQGKSIVNSHWIADMVQFYGLDLFLAETSATCGGLDSLLEPTGPLRDAQQLAAKTFGARQTYFVTNGTSTANKVVEQALVAPGDIVLIDRNCHQSHHYGLMMAGAQVTYLDAYPLNQFSMYGGVPLREIKSRLLALRAAGKLERVKLLCLTNCTFDGIVYDVERVMEECLAIKPDLVFLWDEAWFAFARFHHVYRRRTAMHAARVIRERLRSPEYRQAYRDYAQQIAGADDETLLNTRLLPDPARARVRVYATQSTHKTLTSLRQGSMIHVFDQDFDQKVQETFHEAYMAHTSTSPNYQILASLDIGRRQADLEGMELVQKQVENAMQLRDAIDKHPLLSKYMHCLSTAEMIPQQFRPSGLDQPLRSGLRNMATAWEQDEFVLDPSRITLYIGPTGIDGDTFKRTELMDRYGVQINKTSRNTVLFMTNIGTTRSSVAYLVEILVKIAQELDDRVADMSLTDRAHHERAVLRLTTPSAPLPDFSGFHACFLEKNGDKAASTPDGDLRRAFYLGYDDSLCEYLSADEVEEKMESGQPVVSATFVTPYPPGFPVLVPGQVFSRQILSFMRGLDIAEIHGYKPHLGYRVFTDKALEMAEASLRPWSRVGDGRQVPSGSGIRLDAESPAAQAKPQPSSAGPTAAEPAARRSRGEQGYDPGSPSASCGDHRLRVRRADCGQGVEARRRRRRRDLEDHQPLVSAAALPGGYRDFVRGRNRPDHPADPSQTEERPGAAGRSGGHRPRRADGHVAPDDDAHRNTVRQPHRRRRRPAVLLRQRPLRHLRTRHENHRRRAGAARPDPGCVRGRRGQHRPRRAATPPDLRGGRRRADRCRGGRANRRAGRAHPGGGVPLDQAERLPGHPAGRSTRGFAPDGQKAGTEGAAPAGEDGRRDPAQRNGDRGRLLRHHRPRQGRQPASHPVRMQGVGGRRSGQPIGQDLGRAVRRNRNRPRRTGSRSTRSHRQRTPECLRRR</sequence>
<dbReference type="PANTHER" id="PTHR42832:SF4">
    <property type="entry name" value="BLR3474 PROTEIN"/>
    <property type="match status" value="1"/>
</dbReference>
<evidence type="ECO:0000256" key="1">
    <source>
        <dbReference type="ARBA" id="ARBA00001933"/>
    </source>
</evidence>
<keyword evidence="2" id="KW-0032">Aminotransferase</keyword>
<evidence type="ECO:0000256" key="2">
    <source>
        <dbReference type="ARBA" id="ARBA00022576"/>
    </source>
</evidence>
<accession>A0AAD1M3L7</accession>
<evidence type="ECO:0000256" key="4">
    <source>
        <dbReference type="SAM" id="MobiDB-lite"/>
    </source>
</evidence>
<dbReference type="InterPro" id="IPR015421">
    <property type="entry name" value="PyrdxlP-dep_Trfase_major"/>
</dbReference>
<keyword evidence="3" id="KW-0808">Transferase</keyword>
<dbReference type="KEGG" id="mxe:MYXE_44300"/>
<feature type="compositionally biased region" description="Basic and acidic residues" evidence="4">
    <location>
        <begin position="1054"/>
        <end position="1067"/>
    </location>
</feature>
<feature type="region of interest" description="Disordered" evidence="4">
    <location>
        <begin position="917"/>
        <end position="1280"/>
    </location>
</feature>
<feature type="compositionally biased region" description="Basic residues" evidence="4">
    <location>
        <begin position="1134"/>
        <end position="1152"/>
    </location>
</feature>
<dbReference type="GO" id="GO:0008483">
    <property type="term" value="F:transaminase activity"/>
    <property type="evidence" value="ECO:0007669"/>
    <property type="project" value="UniProtKB-KW"/>
</dbReference>
<dbReference type="AlphaFoldDB" id="A0AAD1M3L7"/>
<feature type="compositionally biased region" description="Basic residues" evidence="4">
    <location>
        <begin position="1114"/>
        <end position="1124"/>
    </location>
</feature>
<name>A0AAD1M3L7_MYCXE</name>
<feature type="compositionally biased region" description="Basic and acidic residues" evidence="4">
    <location>
        <begin position="1196"/>
        <end position="1211"/>
    </location>
</feature>
<dbReference type="InterPro" id="IPR000310">
    <property type="entry name" value="Orn/Lys/Arg_deCO2ase_major_dom"/>
</dbReference>
<gene>
    <name evidence="6" type="ORF">MYXE_44300</name>
</gene>
<feature type="compositionally biased region" description="Basic residues" evidence="4">
    <location>
        <begin position="1068"/>
        <end position="1080"/>
    </location>
</feature>
<reference evidence="6 7" key="1">
    <citation type="submission" date="2019-12" db="EMBL/GenBank/DDBJ databases">
        <title>Complete genome sequence of Mycolicibacterium xenopi str. JCM15661T.</title>
        <authorList>
            <person name="Yoshida M."/>
            <person name="Fukano H."/>
            <person name="Asakura T."/>
            <person name="Hoshino Y."/>
        </authorList>
    </citation>
    <scope>NUCLEOTIDE SEQUENCE [LARGE SCALE GENOMIC DNA]</scope>
    <source>
        <strain evidence="6 7">JCM 15661T</strain>
    </source>
</reference>
<dbReference type="InterPro" id="IPR050881">
    <property type="entry name" value="LL-DAP_aminotransferase"/>
</dbReference>
<dbReference type="Gene3D" id="3.90.100.10">
    <property type="entry name" value="Orn/Lys/Arg decarboxylase, C-terminal domain"/>
    <property type="match status" value="1"/>
</dbReference>
<organism evidence="6 7">
    <name type="scientific">Mycobacterium xenopi</name>
    <dbReference type="NCBI Taxonomy" id="1789"/>
    <lineage>
        <taxon>Bacteria</taxon>
        <taxon>Bacillati</taxon>
        <taxon>Actinomycetota</taxon>
        <taxon>Actinomycetes</taxon>
        <taxon>Mycobacteriales</taxon>
        <taxon>Mycobacteriaceae</taxon>
        <taxon>Mycobacterium</taxon>
    </lineage>
</organism>
<evidence type="ECO:0000256" key="3">
    <source>
        <dbReference type="ARBA" id="ARBA00022679"/>
    </source>
</evidence>
<feature type="compositionally biased region" description="Basic residues" evidence="4">
    <location>
        <begin position="1087"/>
        <end position="1104"/>
    </location>
</feature>
<feature type="domain" description="Orn/Lys/Arg decarboxylases family 1 pyridoxal-P attachment site" evidence="5">
    <location>
        <begin position="292"/>
        <end position="517"/>
    </location>
</feature>
<dbReference type="Pfam" id="PF01276">
    <property type="entry name" value="OKR_DC_1"/>
    <property type="match status" value="2"/>
</dbReference>
<feature type="domain" description="Orn/Lys/Arg decarboxylases family 1 pyridoxal-P attachment site" evidence="5">
    <location>
        <begin position="562"/>
        <end position="747"/>
    </location>
</feature>